<evidence type="ECO:0000313" key="1">
    <source>
        <dbReference type="EMBL" id="AUX83660.1"/>
    </source>
</evidence>
<protein>
    <submittedName>
        <fullName evidence="1">Uncharacterized protein</fullName>
    </submittedName>
</protein>
<dbReference type="Proteomes" id="UP000240328">
    <property type="component" value="Segment"/>
</dbReference>
<dbReference type="InterPro" id="IPR054285">
    <property type="entry name" value="DUF7020"/>
</dbReference>
<evidence type="ECO:0000313" key="2">
    <source>
        <dbReference type="Proteomes" id="UP000240328"/>
    </source>
</evidence>
<dbReference type="EMBL" id="MG845684">
    <property type="protein sequence ID" value="AUX83660.1"/>
    <property type="molecule type" value="Genomic_DNA"/>
</dbReference>
<dbReference type="Pfam" id="PF22885">
    <property type="entry name" value="DUF7020"/>
    <property type="match status" value="1"/>
</dbReference>
<sequence length="142" mass="16334">MNMEELILLIDETRANEGATTAKVLEFLQNKDNPLKERGIVLANAGAYASSEVYYCGPDGHRDKVSLYDDFYWERHETRTFGEILETTIEHYLELHEDLDVDYDLVVETDGFWNWVATSEDAKALVILDFVENALAEATHDW</sequence>
<proteinExistence type="predicted"/>
<keyword evidence="2" id="KW-1185">Reference proteome</keyword>
<organism evidence="1 2">
    <name type="scientific">Pseudomonas phage NV1</name>
    <dbReference type="NCBI Taxonomy" id="2079543"/>
    <lineage>
        <taxon>Viruses</taxon>
        <taxon>Duplodnaviria</taxon>
        <taxon>Heunggongvirae</taxon>
        <taxon>Uroviricota</taxon>
        <taxon>Caudoviricetes</taxon>
        <taxon>Vicosavirus</taxon>
        <taxon>Vicosavirus NV1</taxon>
    </lineage>
</organism>
<name>A0A2L0HPM6_9CAUD</name>
<gene>
    <name evidence="1" type="ORF">NV1_p31</name>
</gene>
<accession>A0A2L0HPM6</accession>
<reference evidence="1 2" key="1">
    <citation type="submission" date="2018-01" db="EMBL/GenBank/DDBJ databases">
        <title>Genome of Pseudomonas phage NV1, a LUZ24-like virus of Pseudomonas tolaasii.</title>
        <authorList>
            <person name="Storey N.H."/>
        </authorList>
    </citation>
    <scope>NUCLEOTIDE SEQUENCE [LARGE SCALE GENOMIC DNA]</scope>
</reference>